<dbReference type="Proteomes" id="UP000054549">
    <property type="component" value="Unassembled WGS sequence"/>
</dbReference>
<dbReference type="SMART" id="SM00487">
    <property type="entry name" value="DEXDc"/>
    <property type="match status" value="1"/>
</dbReference>
<evidence type="ECO:0000313" key="15">
    <source>
        <dbReference type="Proteomes" id="UP000054549"/>
    </source>
</evidence>
<dbReference type="InterPro" id="IPR027417">
    <property type="entry name" value="P-loop_NTPase"/>
</dbReference>
<dbReference type="CDD" id="cd18794">
    <property type="entry name" value="SF2_C_RecQ"/>
    <property type="match status" value="1"/>
</dbReference>
<dbReference type="Gene3D" id="3.40.50.300">
    <property type="entry name" value="P-loop containing nucleotide triphosphate hydrolases"/>
    <property type="match status" value="2"/>
</dbReference>
<proteinExistence type="inferred from homology"/>
<dbReference type="GO" id="GO:0016887">
    <property type="term" value="F:ATP hydrolysis activity"/>
    <property type="evidence" value="ECO:0007669"/>
    <property type="project" value="RHEA"/>
</dbReference>
<keyword evidence="6" id="KW-0238">DNA-binding</keyword>
<evidence type="ECO:0000256" key="7">
    <source>
        <dbReference type="ARBA" id="ARBA00023235"/>
    </source>
</evidence>
<feature type="domain" description="Helicase ATP-binding" evidence="12">
    <location>
        <begin position="35"/>
        <end position="210"/>
    </location>
</feature>
<evidence type="ECO:0000256" key="1">
    <source>
        <dbReference type="ARBA" id="ARBA00005446"/>
    </source>
</evidence>
<dbReference type="Pfam" id="PF00270">
    <property type="entry name" value="DEAD"/>
    <property type="match status" value="1"/>
</dbReference>
<dbReference type="GO" id="GO:0005694">
    <property type="term" value="C:chromosome"/>
    <property type="evidence" value="ECO:0007669"/>
    <property type="project" value="TreeGrafter"/>
</dbReference>
<evidence type="ECO:0000256" key="10">
    <source>
        <dbReference type="SAM" id="Coils"/>
    </source>
</evidence>
<comment type="catalytic activity">
    <reaction evidence="8 9">
        <text>Couples ATP hydrolysis with the unwinding of duplex DNA by translocating in the 3'-5' direction.</text>
        <dbReference type="EC" id="5.6.2.4"/>
    </reaction>
</comment>
<organism evidence="14 15">
    <name type="scientific">Amanita muscaria (strain Koide BX008)</name>
    <dbReference type="NCBI Taxonomy" id="946122"/>
    <lineage>
        <taxon>Eukaryota</taxon>
        <taxon>Fungi</taxon>
        <taxon>Dikarya</taxon>
        <taxon>Basidiomycota</taxon>
        <taxon>Agaricomycotina</taxon>
        <taxon>Agaricomycetes</taxon>
        <taxon>Agaricomycetidae</taxon>
        <taxon>Agaricales</taxon>
        <taxon>Pluteineae</taxon>
        <taxon>Amanitaceae</taxon>
        <taxon>Amanita</taxon>
    </lineage>
</organism>
<dbReference type="CDD" id="cd17920">
    <property type="entry name" value="DEXHc_RecQ"/>
    <property type="match status" value="1"/>
</dbReference>
<reference evidence="14 15" key="1">
    <citation type="submission" date="2014-04" db="EMBL/GenBank/DDBJ databases">
        <title>Evolutionary Origins and Diversification of the Mycorrhizal Mutualists.</title>
        <authorList>
            <consortium name="DOE Joint Genome Institute"/>
            <consortium name="Mycorrhizal Genomics Consortium"/>
            <person name="Kohler A."/>
            <person name="Kuo A."/>
            <person name="Nagy L.G."/>
            <person name="Floudas D."/>
            <person name="Copeland A."/>
            <person name="Barry K.W."/>
            <person name="Cichocki N."/>
            <person name="Veneault-Fourrey C."/>
            <person name="LaButti K."/>
            <person name="Lindquist E.A."/>
            <person name="Lipzen A."/>
            <person name="Lundell T."/>
            <person name="Morin E."/>
            <person name="Murat C."/>
            <person name="Riley R."/>
            <person name="Ohm R."/>
            <person name="Sun H."/>
            <person name="Tunlid A."/>
            <person name="Henrissat B."/>
            <person name="Grigoriev I.V."/>
            <person name="Hibbett D.S."/>
            <person name="Martin F."/>
        </authorList>
    </citation>
    <scope>NUCLEOTIDE SEQUENCE [LARGE SCALE GENOMIC DNA]</scope>
    <source>
        <strain evidence="14 15">Koide BX008</strain>
    </source>
</reference>
<dbReference type="InParanoid" id="A0A0C2WRZ7"/>
<dbReference type="PROSITE" id="PS51194">
    <property type="entry name" value="HELICASE_CTER"/>
    <property type="match status" value="1"/>
</dbReference>
<evidence type="ECO:0000259" key="12">
    <source>
        <dbReference type="PROSITE" id="PS51192"/>
    </source>
</evidence>
<dbReference type="SMART" id="SM00490">
    <property type="entry name" value="HELICc"/>
    <property type="match status" value="1"/>
</dbReference>
<dbReference type="PANTHER" id="PTHR13710:SF152">
    <property type="entry name" value="ATP-DEPENDENT DNA HELICASE Q5"/>
    <property type="match status" value="1"/>
</dbReference>
<dbReference type="InterPro" id="IPR004589">
    <property type="entry name" value="DNA_helicase_ATP-dep_RecQ"/>
</dbReference>
<dbReference type="OrthoDB" id="10261556at2759"/>
<dbReference type="InterPro" id="IPR014001">
    <property type="entry name" value="Helicase_ATP-bd"/>
</dbReference>
<dbReference type="PANTHER" id="PTHR13710">
    <property type="entry name" value="DNA HELICASE RECQ FAMILY MEMBER"/>
    <property type="match status" value="1"/>
</dbReference>
<keyword evidence="4 9" id="KW-0347">Helicase</keyword>
<protein>
    <recommendedName>
        <fullName evidence="9">ATP-dependent DNA helicase</fullName>
        <ecNumber evidence="9">5.6.2.4</ecNumber>
    </recommendedName>
</protein>
<name>A0A0C2WRZ7_AMAMK</name>
<evidence type="ECO:0000256" key="9">
    <source>
        <dbReference type="RuleBase" id="RU364117"/>
    </source>
</evidence>
<keyword evidence="15" id="KW-1185">Reference proteome</keyword>
<keyword evidence="10" id="KW-0175">Coiled coil</keyword>
<dbReference type="AlphaFoldDB" id="A0A0C2WRZ7"/>
<evidence type="ECO:0000256" key="11">
    <source>
        <dbReference type="SAM" id="MobiDB-lite"/>
    </source>
</evidence>
<dbReference type="GO" id="GO:0043138">
    <property type="term" value="F:3'-5' DNA helicase activity"/>
    <property type="evidence" value="ECO:0007669"/>
    <property type="project" value="UniProtKB-EC"/>
</dbReference>
<dbReference type="GO" id="GO:0000724">
    <property type="term" value="P:double-strand break repair via homologous recombination"/>
    <property type="evidence" value="ECO:0007669"/>
    <property type="project" value="TreeGrafter"/>
</dbReference>
<evidence type="ECO:0000256" key="6">
    <source>
        <dbReference type="ARBA" id="ARBA00023125"/>
    </source>
</evidence>
<keyword evidence="3 9" id="KW-0378">Hydrolase</keyword>
<evidence type="ECO:0000256" key="8">
    <source>
        <dbReference type="ARBA" id="ARBA00034617"/>
    </source>
</evidence>
<evidence type="ECO:0000259" key="13">
    <source>
        <dbReference type="PROSITE" id="PS51194"/>
    </source>
</evidence>
<dbReference type="GO" id="GO:0009378">
    <property type="term" value="F:four-way junction helicase activity"/>
    <property type="evidence" value="ECO:0007669"/>
    <property type="project" value="TreeGrafter"/>
</dbReference>
<dbReference type="GO" id="GO:0005524">
    <property type="term" value="F:ATP binding"/>
    <property type="evidence" value="ECO:0007669"/>
    <property type="project" value="UniProtKB-KW"/>
</dbReference>
<comment type="similarity">
    <text evidence="1 9">Belongs to the helicase family. RecQ subfamily.</text>
</comment>
<dbReference type="EMBL" id="KN818323">
    <property type="protein sequence ID" value="KIL59078.1"/>
    <property type="molecule type" value="Genomic_DNA"/>
</dbReference>
<sequence>MTKYDPKANVHESCTRVLTEVFGFSGYRGKQQEIIEAAMQGCDVFVVAPTGMGKSLCFQIPALAEQSGVSLVVSPLLALIKNQVHNLHNKGVAASALSSETSQAEKADIIKDLSSIKPVTKLLYITPERLCTNDFLNLIQQLYNNGKINRFVVDEAHCISEWGHDFRAEYRRLGLFRNRFISVPIMALTATATSTVQGDIIQSLKMNQERLFRLQLPFNRPNLFYEIRYFSAPEASKMTDICDYIWNLHRRCGQTSSGIIYCRTRTTCETLSAYLRGKGLSARPYHRGIKPHALDKTLKEWMNGEGGVDVVVATIAFGLGIDKSDVRYVIHYDLPKSFEGFYQETGRGGRDGLPSKCILYYSREDALTVRQWVSEAHSRRVLGAINGPAPSQRSSVSLSALIQFAESTAVCRHVSICRYFGEQIDATDADILQQYCDRMCDICKYPERTRLRQGKLSSEELALSSLASNSHVQDQGDADQPNLGNDKSDRCPRMKQPNSRPAVIPEPNCRSSVPPKRPSSHTGDRAQKKPKVEMAPPLVTKPYNSESRLRRAFKTPFLPDKVSRKEPDVLPDDTMVVDGVTAEPQDEANDMEDLMDEGLDTSTVVREDVDIPLAAHEEEDSVDLDASFSRKIPLPVRYKAYHQIKRSLQRTFSSRDVCARMHCESMNSDQSILSNFARAVEFMAFSFSVTSQGYEQRVKNRLRAIEDIANREVHEVVEDNQELKQEAMDILAQFCTLTSTI</sequence>
<dbReference type="GO" id="GO:0003677">
    <property type="term" value="F:DNA binding"/>
    <property type="evidence" value="ECO:0007669"/>
    <property type="project" value="UniProtKB-KW"/>
</dbReference>
<dbReference type="InterPro" id="IPR032284">
    <property type="entry name" value="RecQ_Zn-bd"/>
</dbReference>
<dbReference type="EC" id="5.6.2.4" evidence="9"/>
<dbReference type="InterPro" id="IPR001650">
    <property type="entry name" value="Helicase_C-like"/>
</dbReference>
<evidence type="ECO:0000313" key="14">
    <source>
        <dbReference type="EMBL" id="KIL59078.1"/>
    </source>
</evidence>
<accession>A0A0C2WRZ7</accession>
<dbReference type="HOGENOM" id="CLU_001103_12_0_1"/>
<gene>
    <name evidence="14" type="ORF">M378DRAFT_200289</name>
</gene>
<dbReference type="InterPro" id="IPR011545">
    <property type="entry name" value="DEAD/DEAH_box_helicase_dom"/>
</dbReference>
<keyword evidence="9" id="KW-0539">Nucleus</keyword>
<dbReference type="NCBIfam" id="TIGR00614">
    <property type="entry name" value="recQ_fam"/>
    <property type="match status" value="1"/>
</dbReference>
<keyword evidence="2 9" id="KW-0547">Nucleotide-binding</keyword>
<comment type="subcellular location">
    <subcellularLocation>
        <location evidence="9">Nucleus</location>
    </subcellularLocation>
</comment>
<evidence type="ECO:0000256" key="2">
    <source>
        <dbReference type="ARBA" id="ARBA00022741"/>
    </source>
</evidence>
<evidence type="ECO:0000256" key="3">
    <source>
        <dbReference type="ARBA" id="ARBA00022801"/>
    </source>
</evidence>
<dbReference type="Pfam" id="PF16124">
    <property type="entry name" value="RecQ_Zn_bind"/>
    <property type="match status" value="1"/>
</dbReference>
<evidence type="ECO:0000256" key="4">
    <source>
        <dbReference type="ARBA" id="ARBA00022806"/>
    </source>
</evidence>
<feature type="coiled-coil region" evidence="10">
    <location>
        <begin position="706"/>
        <end position="733"/>
    </location>
</feature>
<keyword evidence="5 9" id="KW-0067">ATP-binding</keyword>
<dbReference type="GO" id="GO:0005634">
    <property type="term" value="C:nucleus"/>
    <property type="evidence" value="ECO:0007669"/>
    <property type="project" value="UniProtKB-SubCell"/>
</dbReference>
<evidence type="ECO:0000256" key="5">
    <source>
        <dbReference type="ARBA" id="ARBA00022840"/>
    </source>
</evidence>
<feature type="region of interest" description="Disordered" evidence="11">
    <location>
        <begin position="466"/>
        <end position="539"/>
    </location>
</feature>
<dbReference type="STRING" id="946122.A0A0C2WRZ7"/>
<dbReference type="SUPFAM" id="SSF52540">
    <property type="entry name" value="P-loop containing nucleoside triphosphate hydrolases"/>
    <property type="match status" value="1"/>
</dbReference>
<dbReference type="GO" id="GO:0005737">
    <property type="term" value="C:cytoplasm"/>
    <property type="evidence" value="ECO:0007669"/>
    <property type="project" value="TreeGrafter"/>
</dbReference>
<dbReference type="FunFam" id="3.40.50.300:FF:000296">
    <property type="entry name" value="ATP-dependent DNA helicase RecQ"/>
    <property type="match status" value="1"/>
</dbReference>
<keyword evidence="7" id="KW-0413">Isomerase</keyword>
<dbReference type="Pfam" id="PF00271">
    <property type="entry name" value="Helicase_C"/>
    <property type="match status" value="1"/>
</dbReference>
<dbReference type="PROSITE" id="PS51192">
    <property type="entry name" value="HELICASE_ATP_BIND_1"/>
    <property type="match status" value="1"/>
</dbReference>
<feature type="domain" description="Helicase C-terminal" evidence="13">
    <location>
        <begin position="240"/>
        <end position="397"/>
    </location>
</feature>
<feature type="compositionally biased region" description="Basic and acidic residues" evidence="11">
    <location>
        <begin position="522"/>
        <end position="532"/>
    </location>
</feature>
<comment type="catalytic activity">
    <reaction evidence="9">
        <text>ATP + H2O = ADP + phosphate + H(+)</text>
        <dbReference type="Rhea" id="RHEA:13065"/>
        <dbReference type="ChEBI" id="CHEBI:15377"/>
        <dbReference type="ChEBI" id="CHEBI:15378"/>
        <dbReference type="ChEBI" id="CHEBI:30616"/>
        <dbReference type="ChEBI" id="CHEBI:43474"/>
        <dbReference type="ChEBI" id="CHEBI:456216"/>
    </reaction>
</comment>